<keyword evidence="1" id="KW-0472">Membrane</keyword>
<gene>
    <name evidence="2" type="ORF">CFSAN001627_26848</name>
</gene>
<keyword evidence="2" id="KW-0418">Kinase</keyword>
<evidence type="ECO:0000256" key="1">
    <source>
        <dbReference type="SAM" id="Phobius"/>
    </source>
</evidence>
<organism evidence="2 3">
    <name type="scientific">Clostridium botulinum CFSAN001627</name>
    <dbReference type="NCBI Taxonomy" id="1232189"/>
    <lineage>
        <taxon>Bacteria</taxon>
        <taxon>Bacillati</taxon>
        <taxon>Bacillota</taxon>
        <taxon>Clostridia</taxon>
        <taxon>Eubacteriales</taxon>
        <taxon>Clostridiaceae</taxon>
        <taxon>Clostridium</taxon>
    </lineage>
</organism>
<evidence type="ECO:0000313" key="3">
    <source>
        <dbReference type="Proteomes" id="UP000011944"/>
    </source>
</evidence>
<dbReference type="Proteomes" id="UP000011944">
    <property type="component" value="Unassembled WGS sequence"/>
</dbReference>
<accession>M1ZRY2</accession>
<dbReference type="GO" id="GO:0016301">
    <property type="term" value="F:kinase activity"/>
    <property type="evidence" value="ECO:0007669"/>
    <property type="project" value="UniProtKB-KW"/>
</dbReference>
<reference evidence="2 3" key="1">
    <citation type="submission" date="2012-10" db="EMBL/GenBank/DDBJ databases">
        <authorList>
            <person name="Strain E.A."/>
            <person name="Brown E."/>
            <person name="Allard M.W."/>
            <person name="Gonzalez-Escalona N."/>
            <person name="Timme R."/>
        </authorList>
    </citation>
    <scope>NUCLEOTIDE SEQUENCE [LARGE SCALE GENOMIC DNA]</scope>
    <source>
        <strain evidence="2 3">CFSAN001627</strain>
    </source>
</reference>
<keyword evidence="1" id="KW-1133">Transmembrane helix</keyword>
<protein>
    <submittedName>
        <fullName evidence="2">Sensor histidine kinase</fullName>
    </submittedName>
</protein>
<feature type="transmembrane region" description="Helical" evidence="1">
    <location>
        <begin position="12"/>
        <end position="35"/>
    </location>
</feature>
<sequence length="71" mass="8308">MKNNMKWRITGRFLITVICVVVTVVIINIVSLLGLRVYREINNVGVKKHKTEDFVRDFSSNIKEINNKIYI</sequence>
<evidence type="ECO:0000313" key="2">
    <source>
        <dbReference type="EMBL" id="EKN36471.1"/>
    </source>
</evidence>
<keyword evidence="1" id="KW-0812">Transmembrane</keyword>
<feature type="non-terminal residue" evidence="2">
    <location>
        <position position="71"/>
    </location>
</feature>
<dbReference type="AlphaFoldDB" id="M1ZRY2"/>
<reference evidence="2 3" key="2">
    <citation type="submission" date="2013-03" db="EMBL/GenBank/DDBJ databases">
        <title>Diversity in Clostridium botulinum.</title>
        <authorList>
            <person name="Timme R.E."/>
            <person name="Allard M."/>
            <person name="Luo Y."/>
            <person name="Strain E."/>
            <person name="Gonzalez-Escalona N."/>
            <person name="Brown E."/>
        </authorList>
    </citation>
    <scope>NUCLEOTIDE SEQUENCE [LARGE SCALE GENOMIC DNA]</scope>
    <source>
        <strain evidence="2 3">CFSAN001627</strain>
    </source>
</reference>
<name>M1ZRY2_CLOBO</name>
<keyword evidence="2" id="KW-0808">Transferase</keyword>
<proteinExistence type="predicted"/>
<dbReference type="EMBL" id="AMXI01001684">
    <property type="protein sequence ID" value="EKN36471.1"/>
    <property type="molecule type" value="Genomic_DNA"/>
</dbReference>
<comment type="caution">
    <text evidence="2">The sequence shown here is derived from an EMBL/GenBank/DDBJ whole genome shotgun (WGS) entry which is preliminary data.</text>
</comment>